<dbReference type="KEGG" id="slia:HA039_20405"/>
<dbReference type="SUPFAM" id="SSF63829">
    <property type="entry name" value="Calcium-dependent phosphotriesterase"/>
    <property type="match status" value="1"/>
</dbReference>
<dbReference type="Proteomes" id="UP000501179">
    <property type="component" value="Chromosome"/>
</dbReference>
<gene>
    <name evidence="2" type="ORF">HA039_20405</name>
</gene>
<accession>A0A6G9H1D9</accession>
<reference evidence="2 3" key="1">
    <citation type="submission" date="2020-03" db="EMBL/GenBank/DDBJ databases">
        <title>A novel species.</title>
        <authorList>
            <person name="Gao J."/>
        </authorList>
    </citation>
    <scope>NUCLEOTIDE SEQUENCE [LARGE SCALE GENOMIC DNA]</scope>
    <source>
        <strain evidence="2 3">QMT-12</strain>
    </source>
</reference>
<dbReference type="RefSeq" id="WP_167032005.1">
    <property type="nucleotide sequence ID" value="NZ_CP050177.1"/>
</dbReference>
<dbReference type="EMBL" id="CP050177">
    <property type="protein sequence ID" value="QIQ04348.1"/>
    <property type="molecule type" value="Genomic_DNA"/>
</dbReference>
<evidence type="ECO:0000313" key="3">
    <source>
        <dbReference type="Proteomes" id="UP000501179"/>
    </source>
</evidence>
<evidence type="ECO:0008006" key="4">
    <source>
        <dbReference type="Google" id="ProtNLM"/>
    </source>
</evidence>
<keyword evidence="1" id="KW-0732">Signal</keyword>
<dbReference type="Gene3D" id="2.120.10.30">
    <property type="entry name" value="TolB, C-terminal domain"/>
    <property type="match status" value="1"/>
</dbReference>
<keyword evidence="3" id="KW-1185">Reference proteome</keyword>
<protein>
    <recommendedName>
        <fullName evidence="4">SMP-30/Gluconolactonase/LRE-like region domain-containing protein</fullName>
    </recommendedName>
</protein>
<feature type="chain" id="PRO_5039517366" description="SMP-30/Gluconolactonase/LRE-like region domain-containing protein" evidence="1">
    <location>
        <begin position="22"/>
        <end position="331"/>
    </location>
</feature>
<name>A0A6G9H1D9_9ACTN</name>
<sequence>MSYRTALRAAVAFVLSAAALAAPVGVASASATGSPASNWPVSHPRVVKHFDAAAGQLPENQVVDADHSVTLVFAGSHQIARVTADGSTKVLATLPAPADGGIRTPTIGVAIATGLAKDQDGTFYVGYAAGNDSRTGVWRIRPGGTPQRVVALPADSFPNGIALDRATGQLYIADSSLGTVWRAPAAGGRPTAWATGAALARTASFGANGLKLHNDAVWVSNLDAGTLLRIPIGPHGRAGTAQTRYTGTPGIDDFAFPGRGDSVFAADFGSDRVLFIKPDGTRSVVLGAADGLDDPTSIGIADGTLYVTSAAYSTPANPDPNLLRADLGRGY</sequence>
<dbReference type="AlphaFoldDB" id="A0A6G9H1D9"/>
<feature type="signal peptide" evidence="1">
    <location>
        <begin position="1"/>
        <end position="21"/>
    </location>
</feature>
<dbReference type="InterPro" id="IPR011042">
    <property type="entry name" value="6-blade_b-propeller_TolB-like"/>
</dbReference>
<organism evidence="2 3">
    <name type="scientific">Streptomyces liangshanensis</name>
    <dbReference type="NCBI Taxonomy" id="2717324"/>
    <lineage>
        <taxon>Bacteria</taxon>
        <taxon>Bacillati</taxon>
        <taxon>Actinomycetota</taxon>
        <taxon>Actinomycetes</taxon>
        <taxon>Kitasatosporales</taxon>
        <taxon>Streptomycetaceae</taxon>
        <taxon>Streptomyces</taxon>
    </lineage>
</organism>
<evidence type="ECO:0000256" key="1">
    <source>
        <dbReference type="SAM" id="SignalP"/>
    </source>
</evidence>
<proteinExistence type="predicted"/>
<evidence type="ECO:0000313" key="2">
    <source>
        <dbReference type="EMBL" id="QIQ04348.1"/>
    </source>
</evidence>